<dbReference type="PANTHER" id="PTHR43364">
    <property type="entry name" value="NADH-SPECIFIC METHYLGLYOXAL REDUCTASE-RELATED"/>
    <property type="match status" value="1"/>
</dbReference>
<proteinExistence type="predicted"/>
<evidence type="ECO:0000313" key="4">
    <source>
        <dbReference type="Proteomes" id="UP000182229"/>
    </source>
</evidence>
<feature type="domain" description="NADP-dependent oxidoreductase" evidence="2">
    <location>
        <begin position="24"/>
        <end position="329"/>
    </location>
</feature>
<dbReference type="SUPFAM" id="SSF51430">
    <property type="entry name" value="NAD(P)-linked oxidoreductase"/>
    <property type="match status" value="1"/>
</dbReference>
<dbReference type="STRING" id="83449.BON30_47335"/>
<dbReference type="CDD" id="cd19080">
    <property type="entry name" value="AKR_AKR9A_9B"/>
    <property type="match status" value="1"/>
</dbReference>
<dbReference type="InterPro" id="IPR023210">
    <property type="entry name" value="NADP_OxRdtase_dom"/>
</dbReference>
<dbReference type="OrthoDB" id="5523216at2"/>
<protein>
    <submittedName>
        <fullName evidence="3">Aldo/keto reductase</fullName>
    </submittedName>
</protein>
<dbReference type="InterPro" id="IPR050523">
    <property type="entry name" value="AKR_Detox_Biosynth"/>
</dbReference>
<gene>
    <name evidence="3" type="ORF">BON30_47335</name>
</gene>
<dbReference type="PANTHER" id="PTHR43364:SF4">
    <property type="entry name" value="NAD(P)-LINKED OXIDOREDUCTASE SUPERFAMILY PROTEIN"/>
    <property type="match status" value="1"/>
</dbReference>
<dbReference type="Gene3D" id="3.20.20.100">
    <property type="entry name" value="NADP-dependent oxidoreductase domain"/>
    <property type="match status" value="1"/>
</dbReference>
<evidence type="ECO:0000256" key="1">
    <source>
        <dbReference type="ARBA" id="ARBA00023002"/>
    </source>
</evidence>
<dbReference type="FunFam" id="3.20.20.100:FF:000004">
    <property type="entry name" value="Oxidoreductase, aldo/keto reductase"/>
    <property type="match status" value="1"/>
</dbReference>
<dbReference type="EMBL" id="MPIN01000030">
    <property type="protein sequence ID" value="OJH33700.1"/>
    <property type="molecule type" value="Genomic_DNA"/>
</dbReference>
<dbReference type="RefSeq" id="WP_071905300.1">
    <property type="nucleotide sequence ID" value="NZ_MPIN01000030.1"/>
</dbReference>
<evidence type="ECO:0000259" key="2">
    <source>
        <dbReference type="Pfam" id="PF00248"/>
    </source>
</evidence>
<keyword evidence="4" id="KW-1185">Reference proteome</keyword>
<comment type="caution">
    <text evidence="3">The sequence shown here is derived from an EMBL/GenBank/DDBJ whole genome shotgun (WGS) entry which is preliminary data.</text>
</comment>
<dbReference type="GO" id="GO:0016491">
    <property type="term" value="F:oxidoreductase activity"/>
    <property type="evidence" value="ECO:0007669"/>
    <property type="project" value="UniProtKB-KW"/>
</dbReference>
<reference evidence="3 4" key="2">
    <citation type="submission" date="2016-12" db="EMBL/GenBank/DDBJ databases">
        <title>Draft Genome Sequence of Cystobacter ferrugineus Strain Cbfe23.</title>
        <authorList>
            <person name="Akbar S."/>
            <person name="Dowd S.E."/>
            <person name="Stevens D.C."/>
        </authorList>
    </citation>
    <scope>NUCLEOTIDE SEQUENCE [LARGE SCALE GENOMIC DNA]</scope>
    <source>
        <strain evidence="3 4">Cbfe23</strain>
    </source>
</reference>
<evidence type="ECO:0000313" key="3">
    <source>
        <dbReference type="EMBL" id="OJH33700.1"/>
    </source>
</evidence>
<reference evidence="4" key="1">
    <citation type="submission" date="2016-11" db="EMBL/GenBank/DDBJ databases">
        <authorList>
            <person name="Shukria A."/>
            <person name="Stevens D.C."/>
        </authorList>
    </citation>
    <scope>NUCLEOTIDE SEQUENCE [LARGE SCALE GENOMIC DNA]</scope>
    <source>
        <strain evidence="4">Cbfe23</strain>
    </source>
</reference>
<dbReference type="Proteomes" id="UP000182229">
    <property type="component" value="Unassembled WGS sequence"/>
</dbReference>
<sequence>MSTQHIDSLTQYHLLGRSGLRVSPLALGTMTFGTEFGWGNPESTAHQILARYLEAGGNFIDTADAYTAGSSERIIGDFFAKHGKRDQAVIATKFTMGTSPGDPNSGGNGRKNIYRALEGSLRRLKTDYVDLYWLHAWDGLTPVEEVMRTLTDLVREGKVRYIGLSDVPAWYFARAQTLAERNGWERVSALQLEYSLAERNIEREHLPAALELGAAIVPWSPLAGGLLSGKYTREGSQLKGEGRAHALLATGLPIADKFLKDRAWAIVEQLVAVAKEVGRPPAQVALNWVATRPAVASTIIGASRLEQLESNLRALDFTLPPVLSARLEAASRPELVHPYVFFEEPVFTRGMFTSNTVVRAEPGWFRANTRGS</sequence>
<name>A0A1L9AUL0_9BACT</name>
<organism evidence="3 4">
    <name type="scientific">Cystobacter ferrugineus</name>
    <dbReference type="NCBI Taxonomy" id="83449"/>
    <lineage>
        <taxon>Bacteria</taxon>
        <taxon>Pseudomonadati</taxon>
        <taxon>Myxococcota</taxon>
        <taxon>Myxococcia</taxon>
        <taxon>Myxococcales</taxon>
        <taxon>Cystobacterineae</taxon>
        <taxon>Archangiaceae</taxon>
        <taxon>Cystobacter</taxon>
    </lineage>
</organism>
<dbReference type="AlphaFoldDB" id="A0A1L9AUL0"/>
<dbReference type="GO" id="GO:0005829">
    <property type="term" value="C:cytosol"/>
    <property type="evidence" value="ECO:0007669"/>
    <property type="project" value="TreeGrafter"/>
</dbReference>
<dbReference type="Pfam" id="PF00248">
    <property type="entry name" value="Aldo_ket_red"/>
    <property type="match status" value="1"/>
</dbReference>
<keyword evidence="1" id="KW-0560">Oxidoreductase</keyword>
<accession>A0A1L9AUL0</accession>
<dbReference type="InterPro" id="IPR036812">
    <property type="entry name" value="NAD(P)_OxRdtase_dom_sf"/>
</dbReference>